<dbReference type="AlphaFoldDB" id="A0A0E0E9X0"/>
<dbReference type="Proteomes" id="UP000008021">
    <property type="component" value="Chromosome 7"/>
</dbReference>
<reference evidence="1" key="2">
    <citation type="submission" date="2018-05" db="EMBL/GenBank/DDBJ databases">
        <title>OmerRS3 (Oryza meridionalis Reference Sequence Version 3).</title>
        <authorList>
            <person name="Zhang J."/>
            <person name="Kudrna D."/>
            <person name="Lee S."/>
            <person name="Talag J."/>
            <person name="Welchert J."/>
            <person name="Wing R.A."/>
        </authorList>
    </citation>
    <scope>NUCLEOTIDE SEQUENCE [LARGE SCALE GENOMIC DNA]</scope>
    <source>
        <strain evidence="1">cv. OR44</strain>
    </source>
</reference>
<proteinExistence type="predicted"/>
<sequence>MPPLFQQLGILYAHLPSMFLHSGQCGSLPGIDLVSAVRSPPRTFRGDGAKRIAKIDRRTFDAGIILITWLIWKERNGRVFEGVATSSSLLCAAIEDEWESWKAAGLLTAL</sequence>
<protein>
    <submittedName>
        <fullName evidence="1">Uncharacterized protein</fullName>
    </submittedName>
</protein>
<name>A0A0E0E9X0_9ORYZ</name>
<accession>A0A0E0E9X0</accession>
<evidence type="ECO:0000313" key="2">
    <source>
        <dbReference type="Proteomes" id="UP000008021"/>
    </source>
</evidence>
<dbReference type="EnsemblPlants" id="OMERI07G08050.1">
    <property type="protein sequence ID" value="OMERI07G08050.1"/>
    <property type="gene ID" value="OMERI07G08050"/>
</dbReference>
<organism evidence="1">
    <name type="scientific">Oryza meridionalis</name>
    <dbReference type="NCBI Taxonomy" id="40149"/>
    <lineage>
        <taxon>Eukaryota</taxon>
        <taxon>Viridiplantae</taxon>
        <taxon>Streptophyta</taxon>
        <taxon>Embryophyta</taxon>
        <taxon>Tracheophyta</taxon>
        <taxon>Spermatophyta</taxon>
        <taxon>Magnoliopsida</taxon>
        <taxon>Liliopsida</taxon>
        <taxon>Poales</taxon>
        <taxon>Poaceae</taxon>
        <taxon>BOP clade</taxon>
        <taxon>Oryzoideae</taxon>
        <taxon>Oryzeae</taxon>
        <taxon>Oryzinae</taxon>
        <taxon>Oryza</taxon>
    </lineage>
</organism>
<reference evidence="1" key="1">
    <citation type="submission" date="2015-04" db="UniProtKB">
        <authorList>
            <consortium name="EnsemblPlants"/>
        </authorList>
    </citation>
    <scope>IDENTIFICATION</scope>
</reference>
<evidence type="ECO:0000313" key="1">
    <source>
        <dbReference type="EnsemblPlants" id="OMERI07G08050.1"/>
    </source>
</evidence>
<keyword evidence="2" id="KW-1185">Reference proteome</keyword>
<dbReference type="Gramene" id="OMERI07G08050.1">
    <property type="protein sequence ID" value="OMERI07G08050.1"/>
    <property type="gene ID" value="OMERI07G08050"/>
</dbReference>
<dbReference type="HOGENOM" id="CLU_2175038_0_0_1"/>